<evidence type="ECO:0000313" key="2">
    <source>
        <dbReference type="EMBL" id="KAH7231402.1"/>
    </source>
</evidence>
<dbReference type="Proteomes" id="UP000720189">
    <property type="component" value="Unassembled WGS sequence"/>
</dbReference>
<proteinExistence type="predicted"/>
<name>A0A9P9JN96_FUSRE</name>
<feature type="compositionally biased region" description="Polar residues" evidence="1">
    <location>
        <begin position="90"/>
        <end position="103"/>
    </location>
</feature>
<dbReference type="EMBL" id="JAGMUX010000021">
    <property type="protein sequence ID" value="KAH7231402.1"/>
    <property type="molecule type" value="Genomic_DNA"/>
</dbReference>
<accession>A0A9P9JN96</accession>
<reference evidence="2" key="1">
    <citation type="journal article" date="2021" name="Nat. Commun.">
        <title>Genetic determinants of endophytism in the Arabidopsis root mycobiome.</title>
        <authorList>
            <person name="Mesny F."/>
            <person name="Miyauchi S."/>
            <person name="Thiergart T."/>
            <person name="Pickel B."/>
            <person name="Atanasova L."/>
            <person name="Karlsson M."/>
            <person name="Huettel B."/>
            <person name="Barry K.W."/>
            <person name="Haridas S."/>
            <person name="Chen C."/>
            <person name="Bauer D."/>
            <person name="Andreopoulos W."/>
            <person name="Pangilinan J."/>
            <person name="LaButti K."/>
            <person name="Riley R."/>
            <person name="Lipzen A."/>
            <person name="Clum A."/>
            <person name="Drula E."/>
            <person name="Henrissat B."/>
            <person name="Kohler A."/>
            <person name="Grigoriev I.V."/>
            <person name="Martin F.M."/>
            <person name="Hacquard S."/>
        </authorList>
    </citation>
    <scope>NUCLEOTIDE SEQUENCE</scope>
    <source>
        <strain evidence="2">MPI-CAGE-AT-0023</strain>
    </source>
</reference>
<evidence type="ECO:0000313" key="3">
    <source>
        <dbReference type="Proteomes" id="UP000720189"/>
    </source>
</evidence>
<dbReference type="OrthoDB" id="5099221at2759"/>
<dbReference type="AlphaFoldDB" id="A0A9P9JN96"/>
<protein>
    <submittedName>
        <fullName evidence="2">Uncharacterized protein</fullName>
    </submittedName>
</protein>
<dbReference type="GeneID" id="70230201"/>
<dbReference type="RefSeq" id="XP_046043511.1">
    <property type="nucleotide sequence ID" value="XM_046200247.1"/>
</dbReference>
<feature type="compositionally biased region" description="Basic and acidic residues" evidence="1">
    <location>
        <begin position="58"/>
        <end position="78"/>
    </location>
</feature>
<keyword evidence="3" id="KW-1185">Reference proteome</keyword>
<gene>
    <name evidence="2" type="ORF">BKA55DRAFT_696320</name>
</gene>
<evidence type="ECO:0000256" key="1">
    <source>
        <dbReference type="SAM" id="MobiDB-lite"/>
    </source>
</evidence>
<comment type="caution">
    <text evidence="2">The sequence shown here is derived from an EMBL/GenBank/DDBJ whole genome shotgun (WGS) entry which is preliminary data.</text>
</comment>
<sequence>MMRHILYLVTLLQRDATNYDWNPDEGCEGDGDEPSDCDDEVEDEEEDDHGTDEDYINEYDRVETEIHSNGNDEYHDMNDGEDDLPVDPTFSHTYLTTTSVRPH</sequence>
<feature type="region of interest" description="Disordered" evidence="1">
    <location>
        <begin position="17"/>
        <end position="103"/>
    </location>
</feature>
<organism evidence="2 3">
    <name type="scientific">Fusarium redolens</name>
    <dbReference type="NCBI Taxonomy" id="48865"/>
    <lineage>
        <taxon>Eukaryota</taxon>
        <taxon>Fungi</taxon>
        <taxon>Dikarya</taxon>
        <taxon>Ascomycota</taxon>
        <taxon>Pezizomycotina</taxon>
        <taxon>Sordariomycetes</taxon>
        <taxon>Hypocreomycetidae</taxon>
        <taxon>Hypocreales</taxon>
        <taxon>Nectriaceae</taxon>
        <taxon>Fusarium</taxon>
        <taxon>Fusarium redolens species complex</taxon>
    </lineage>
</organism>
<feature type="compositionally biased region" description="Acidic residues" evidence="1">
    <location>
        <begin position="22"/>
        <end position="57"/>
    </location>
</feature>